<evidence type="ECO:0000256" key="1">
    <source>
        <dbReference type="SAM" id="SignalP"/>
    </source>
</evidence>
<organism evidence="2 3">
    <name type="scientific">Ancylostoma ceylanicum</name>
    <dbReference type="NCBI Taxonomy" id="53326"/>
    <lineage>
        <taxon>Eukaryota</taxon>
        <taxon>Metazoa</taxon>
        <taxon>Ecdysozoa</taxon>
        <taxon>Nematoda</taxon>
        <taxon>Chromadorea</taxon>
        <taxon>Rhabditida</taxon>
        <taxon>Rhabditina</taxon>
        <taxon>Rhabditomorpha</taxon>
        <taxon>Strongyloidea</taxon>
        <taxon>Ancylostomatidae</taxon>
        <taxon>Ancylostomatinae</taxon>
        <taxon>Ancylostoma</taxon>
    </lineage>
</organism>
<feature type="chain" id="PRO_5001494616" evidence="1">
    <location>
        <begin position="27"/>
        <end position="147"/>
    </location>
</feature>
<dbReference type="OrthoDB" id="10586644at2759"/>
<gene>
    <name evidence="2" type="primary">Acey_s0658.g1256</name>
    <name evidence="2" type="ORF">Y032_0658g1256</name>
</gene>
<feature type="signal peptide" evidence="1">
    <location>
        <begin position="1"/>
        <end position="26"/>
    </location>
</feature>
<dbReference type="EMBL" id="JARK01000258">
    <property type="protein sequence ID" value="EYC39392.1"/>
    <property type="molecule type" value="Genomic_DNA"/>
</dbReference>
<keyword evidence="3" id="KW-1185">Reference proteome</keyword>
<dbReference type="Proteomes" id="UP000024635">
    <property type="component" value="Unassembled WGS sequence"/>
</dbReference>
<name>A0A016WJD5_9BILA</name>
<proteinExistence type="predicted"/>
<evidence type="ECO:0000313" key="2">
    <source>
        <dbReference type="EMBL" id="EYC39392.1"/>
    </source>
</evidence>
<protein>
    <submittedName>
        <fullName evidence="2">Uncharacterized protein</fullName>
    </submittedName>
</protein>
<keyword evidence="1" id="KW-0732">Signal</keyword>
<accession>A0A016WJD5</accession>
<sequence length="147" mass="15105">MTSATLYWLLIILLTTPTFLPNTVHAKPVEGAGAVADGAADAAKGAGEAVSDAAGTVKDGAVDAGKSVGGWFGSAFESVKEGVSSAGSAVADTAKKPCIKLVTSCNGHVKESRSKFILKSAIDFANWIAFQLRAERDRNLHVGLCPT</sequence>
<evidence type="ECO:0000313" key="3">
    <source>
        <dbReference type="Proteomes" id="UP000024635"/>
    </source>
</evidence>
<reference evidence="3" key="1">
    <citation type="journal article" date="2015" name="Nat. Genet.">
        <title>The genome and transcriptome of the zoonotic hookworm Ancylostoma ceylanicum identify infection-specific gene families.</title>
        <authorList>
            <person name="Schwarz E.M."/>
            <person name="Hu Y."/>
            <person name="Antoshechkin I."/>
            <person name="Miller M.M."/>
            <person name="Sternberg P.W."/>
            <person name="Aroian R.V."/>
        </authorList>
    </citation>
    <scope>NUCLEOTIDE SEQUENCE</scope>
    <source>
        <strain evidence="3">HY135</strain>
    </source>
</reference>
<dbReference type="AlphaFoldDB" id="A0A016WJD5"/>
<comment type="caution">
    <text evidence="2">The sequence shown here is derived from an EMBL/GenBank/DDBJ whole genome shotgun (WGS) entry which is preliminary data.</text>
</comment>